<evidence type="ECO:0000313" key="2">
    <source>
        <dbReference type="EMBL" id="KAK3362009.1"/>
    </source>
</evidence>
<dbReference type="EMBL" id="JAULSN010000010">
    <property type="protein sequence ID" value="KAK3362009.1"/>
    <property type="molecule type" value="Genomic_DNA"/>
</dbReference>
<feature type="compositionally biased region" description="Low complexity" evidence="1">
    <location>
        <begin position="150"/>
        <end position="184"/>
    </location>
</feature>
<accession>A0AAE0JUF9</accession>
<name>A0AAE0JUF9_9PEZI</name>
<dbReference type="Proteomes" id="UP001287356">
    <property type="component" value="Unassembled WGS sequence"/>
</dbReference>
<keyword evidence="3" id="KW-1185">Reference proteome</keyword>
<dbReference type="PANTHER" id="PTHR15907">
    <property type="entry name" value="DUF614 FAMILY PROTEIN-RELATED"/>
    <property type="match status" value="1"/>
</dbReference>
<feature type="region of interest" description="Disordered" evidence="1">
    <location>
        <begin position="125"/>
        <end position="184"/>
    </location>
</feature>
<dbReference type="InterPro" id="IPR006461">
    <property type="entry name" value="PLAC_motif_containing"/>
</dbReference>
<dbReference type="NCBIfam" id="TIGR01571">
    <property type="entry name" value="A_thal_Cys_rich"/>
    <property type="match status" value="1"/>
</dbReference>
<dbReference type="Pfam" id="PF04749">
    <property type="entry name" value="PLAC8"/>
    <property type="match status" value="1"/>
</dbReference>
<evidence type="ECO:0000256" key="1">
    <source>
        <dbReference type="SAM" id="MobiDB-lite"/>
    </source>
</evidence>
<reference evidence="2" key="2">
    <citation type="submission" date="2023-06" db="EMBL/GenBank/DDBJ databases">
        <authorList>
            <consortium name="Lawrence Berkeley National Laboratory"/>
            <person name="Haridas S."/>
            <person name="Hensen N."/>
            <person name="Bonometti L."/>
            <person name="Westerberg I."/>
            <person name="Brannstrom I.O."/>
            <person name="Guillou S."/>
            <person name="Cros-Aarteil S."/>
            <person name="Calhoun S."/>
            <person name="Kuo A."/>
            <person name="Mondo S."/>
            <person name="Pangilinan J."/>
            <person name="Riley R."/>
            <person name="Labutti K."/>
            <person name="Andreopoulos B."/>
            <person name="Lipzen A."/>
            <person name="Chen C."/>
            <person name="Yanf M."/>
            <person name="Daum C."/>
            <person name="Ng V."/>
            <person name="Clum A."/>
            <person name="Steindorff A."/>
            <person name="Ohm R."/>
            <person name="Martin F."/>
            <person name="Silar P."/>
            <person name="Natvig D."/>
            <person name="Lalanne C."/>
            <person name="Gautier V."/>
            <person name="Ament-Velasquez S.L."/>
            <person name="Kruys A."/>
            <person name="Hutchinson M.I."/>
            <person name="Powell A.J."/>
            <person name="Barry K."/>
            <person name="Miller A.N."/>
            <person name="Grigoriev I.V."/>
            <person name="Debuchy R."/>
            <person name="Gladieux P."/>
            <person name="Thoren M.H."/>
            <person name="Johannesson H."/>
        </authorList>
    </citation>
    <scope>NUCLEOTIDE SEQUENCE</scope>
    <source>
        <strain evidence="2">CBS 958.72</strain>
    </source>
</reference>
<proteinExistence type="predicted"/>
<sequence>MEYRAQAPAQDGQWESGFCNCSPCESCFLACCCPCIIHGKTADRLRDPTMATADTFNSDCVLFGVVQACLGVGFIFTMQQRGEIRKRYGIKGSGLGDCCATFWCNCCAQIQADNEVIARSARGPIVQGYQPHGPMGTPGQEKIQPTVQAHPQQQYQQQPQYQQQQYQQQQYQQQPQQYHQGHPQ</sequence>
<gene>
    <name evidence="2" type="ORF">B0T24DRAFT_99963</name>
</gene>
<comment type="caution">
    <text evidence="2">The sequence shown here is derived from an EMBL/GenBank/DDBJ whole genome shotgun (WGS) entry which is preliminary data.</text>
</comment>
<dbReference type="AlphaFoldDB" id="A0AAE0JUF9"/>
<organism evidence="2 3">
    <name type="scientific">Lasiosphaeria ovina</name>
    <dbReference type="NCBI Taxonomy" id="92902"/>
    <lineage>
        <taxon>Eukaryota</taxon>
        <taxon>Fungi</taxon>
        <taxon>Dikarya</taxon>
        <taxon>Ascomycota</taxon>
        <taxon>Pezizomycotina</taxon>
        <taxon>Sordariomycetes</taxon>
        <taxon>Sordariomycetidae</taxon>
        <taxon>Sordariales</taxon>
        <taxon>Lasiosphaeriaceae</taxon>
        <taxon>Lasiosphaeria</taxon>
    </lineage>
</organism>
<evidence type="ECO:0000313" key="3">
    <source>
        <dbReference type="Proteomes" id="UP001287356"/>
    </source>
</evidence>
<protein>
    <submittedName>
        <fullName evidence="2">PLAC8 family-domain-containing protein</fullName>
    </submittedName>
</protein>
<reference evidence="2" key="1">
    <citation type="journal article" date="2023" name="Mol. Phylogenet. Evol.">
        <title>Genome-scale phylogeny and comparative genomics of the fungal order Sordariales.</title>
        <authorList>
            <person name="Hensen N."/>
            <person name="Bonometti L."/>
            <person name="Westerberg I."/>
            <person name="Brannstrom I.O."/>
            <person name="Guillou S."/>
            <person name="Cros-Aarteil S."/>
            <person name="Calhoun S."/>
            <person name="Haridas S."/>
            <person name="Kuo A."/>
            <person name="Mondo S."/>
            <person name="Pangilinan J."/>
            <person name="Riley R."/>
            <person name="LaButti K."/>
            <person name="Andreopoulos B."/>
            <person name="Lipzen A."/>
            <person name="Chen C."/>
            <person name="Yan M."/>
            <person name="Daum C."/>
            <person name="Ng V."/>
            <person name="Clum A."/>
            <person name="Steindorff A."/>
            <person name="Ohm R.A."/>
            <person name="Martin F."/>
            <person name="Silar P."/>
            <person name="Natvig D.O."/>
            <person name="Lalanne C."/>
            <person name="Gautier V."/>
            <person name="Ament-Velasquez S.L."/>
            <person name="Kruys A."/>
            <person name="Hutchinson M.I."/>
            <person name="Powell A.J."/>
            <person name="Barry K."/>
            <person name="Miller A.N."/>
            <person name="Grigoriev I.V."/>
            <person name="Debuchy R."/>
            <person name="Gladieux P."/>
            <person name="Hiltunen Thoren M."/>
            <person name="Johannesson H."/>
        </authorList>
    </citation>
    <scope>NUCLEOTIDE SEQUENCE</scope>
    <source>
        <strain evidence="2">CBS 958.72</strain>
    </source>
</reference>